<feature type="binding site" evidence="7">
    <location>
        <position position="86"/>
    </location>
    <ligand>
        <name>Zn(2+)</name>
        <dbReference type="ChEBI" id="CHEBI:29105"/>
        <label>1</label>
    </ligand>
</feature>
<dbReference type="Gene3D" id="3.30.70.360">
    <property type="match status" value="1"/>
</dbReference>
<feature type="binding site" evidence="8">
    <location>
        <position position="293"/>
    </location>
    <ligand>
        <name>allantoate</name>
        <dbReference type="ChEBI" id="CHEBI:17536"/>
    </ligand>
</feature>
<evidence type="ECO:0000256" key="3">
    <source>
        <dbReference type="ARBA" id="ARBA00011738"/>
    </source>
</evidence>
<dbReference type="NCBIfam" id="NF006775">
    <property type="entry name" value="PRK09290.2-5"/>
    <property type="match status" value="1"/>
</dbReference>
<dbReference type="EMBL" id="FLRC01000015">
    <property type="protein sequence ID" value="SBT25206.1"/>
    <property type="molecule type" value="Genomic_DNA"/>
</dbReference>
<dbReference type="CDD" id="cd03884">
    <property type="entry name" value="M20_bAS"/>
    <property type="match status" value="1"/>
</dbReference>
<comment type="cofactor">
    <cofactor evidence="7">
        <name>Zn(2+)</name>
        <dbReference type="ChEBI" id="CHEBI:29105"/>
    </cofactor>
    <text evidence="7">Binds 2 Zn(2+) ions per subunit.</text>
</comment>
<dbReference type="RefSeq" id="WP_067752729.1">
    <property type="nucleotide sequence ID" value="NZ_LT907988.1"/>
</dbReference>
<dbReference type="SUPFAM" id="SSF55031">
    <property type="entry name" value="Bacterial exopeptidase dimerisation domain"/>
    <property type="match status" value="1"/>
</dbReference>
<dbReference type="EMBL" id="LT907988">
    <property type="protein sequence ID" value="SOE47540.1"/>
    <property type="molecule type" value="Genomic_DNA"/>
</dbReference>
<sequence>MTSDTFRAAARALLDRADILAGHTETPGQLTCTYMTEAHQAVASQLAQWLRTAGCDSVHVDAVGNVLGRYHGTGAGVAGRLVTGSHYDTVRNGGRYDGRLGILMGIGLVEALHTRGIRLSRDLEVVAFAEEEGVRFGSTFLGSSAYAGHFDDRLLTTLDRAGTPLSQTLRDAGHDPAEIARAAGGASGIAHYFEIHIEQGPVLLDLDAPLGVVSAIAGSVRRRLRLTGLAGHAGTTPMRLRQDAACAAAEIVLAVESRCDGRNGLVGTVGQLEVPNGSVNVIPGACLLSLDVRAADDATRDAALADIDARIAEICARRRVSLESETLLRASAVACDPAGREAWRHAIGAQGGAVHELVSGAGHDAMMLARVAPVSMLFVRCGAGGISHHPSEIVTEADVAAAYAAAWAFLLAYSA</sequence>
<accession>A0A1C3K127</accession>
<dbReference type="OrthoDB" id="9808195at2"/>
<dbReference type="InterPro" id="IPR011650">
    <property type="entry name" value="Peptidase_M20_dimer"/>
</dbReference>
<dbReference type="Pfam" id="PF07687">
    <property type="entry name" value="M20_dimer"/>
    <property type="match status" value="1"/>
</dbReference>
<dbReference type="EC" id="3.5.1.87" evidence="10"/>
<dbReference type="GO" id="GO:0050538">
    <property type="term" value="F:N-carbamoyl-L-amino-acid hydrolase activity"/>
    <property type="evidence" value="ECO:0007669"/>
    <property type="project" value="UniProtKB-EC"/>
</dbReference>
<keyword evidence="7" id="KW-0862">Zinc</keyword>
<feature type="binding site" evidence="7">
    <location>
        <position position="196"/>
    </location>
    <ligand>
        <name>Zn(2+)</name>
        <dbReference type="ChEBI" id="CHEBI:29105"/>
        <label>1</label>
    </ligand>
</feature>
<gene>
    <name evidence="10" type="ORF">ODI_00305</name>
    <name evidence="11" type="ORF">ODI_R0898</name>
</gene>
<evidence type="ECO:0000256" key="7">
    <source>
        <dbReference type="PIRSR" id="PIRSR001235-1"/>
    </source>
</evidence>
<dbReference type="InterPro" id="IPR036264">
    <property type="entry name" value="Bact_exopeptidase_dim_dom"/>
</dbReference>
<proteinExistence type="inferred from homology"/>
<comment type="subunit">
    <text evidence="3">Homodimer.</text>
</comment>
<feature type="binding site" evidence="7">
    <location>
        <position position="97"/>
    </location>
    <ligand>
        <name>Zn(2+)</name>
        <dbReference type="ChEBI" id="CHEBI:29105"/>
        <label>1</label>
    </ligand>
</feature>
<evidence type="ECO:0000256" key="2">
    <source>
        <dbReference type="ARBA" id="ARBA00006153"/>
    </source>
</evidence>
<evidence type="ECO:0000256" key="6">
    <source>
        <dbReference type="ARBA" id="ARBA00023211"/>
    </source>
</evidence>
<dbReference type="InterPro" id="IPR010158">
    <property type="entry name" value="Amidase_Cbmase"/>
</dbReference>
<dbReference type="PIRSF" id="PIRSF001235">
    <property type="entry name" value="Amidase_carbamoylase"/>
    <property type="match status" value="1"/>
</dbReference>
<dbReference type="Pfam" id="PF01546">
    <property type="entry name" value="Peptidase_M20"/>
    <property type="match status" value="1"/>
</dbReference>
<keyword evidence="6" id="KW-0464">Manganese</keyword>
<dbReference type="PANTHER" id="PTHR32494">
    <property type="entry name" value="ALLANTOATE DEIMINASE-RELATED"/>
    <property type="match status" value="1"/>
</dbReference>
<evidence type="ECO:0000259" key="9">
    <source>
        <dbReference type="Pfam" id="PF07687"/>
    </source>
</evidence>
<evidence type="ECO:0000256" key="1">
    <source>
        <dbReference type="ARBA" id="ARBA00001936"/>
    </source>
</evidence>
<dbReference type="SUPFAM" id="SSF53187">
    <property type="entry name" value="Zn-dependent exopeptidases"/>
    <property type="match status" value="1"/>
</dbReference>
<keyword evidence="4 7" id="KW-0479">Metal-binding</keyword>
<dbReference type="GO" id="GO:0016813">
    <property type="term" value="F:hydrolase activity, acting on carbon-nitrogen (but not peptide) bonds, in linear amidines"/>
    <property type="evidence" value="ECO:0007669"/>
    <property type="project" value="InterPro"/>
</dbReference>
<evidence type="ECO:0000313" key="10">
    <source>
        <dbReference type="EMBL" id="SBT25206.1"/>
    </source>
</evidence>
<dbReference type="KEGG" id="odi:ODI_R0898"/>
<dbReference type="InterPro" id="IPR002933">
    <property type="entry name" value="Peptidase_M20"/>
</dbReference>
<dbReference type="Gene3D" id="3.40.630.10">
    <property type="entry name" value="Zn peptidases"/>
    <property type="match status" value="1"/>
</dbReference>
<feature type="binding site" evidence="7">
    <location>
        <position position="97"/>
    </location>
    <ligand>
        <name>Zn(2+)</name>
        <dbReference type="ChEBI" id="CHEBI:29105"/>
        <label>2</label>
    </ligand>
</feature>
<evidence type="ECO:0000313" key="12">
    <source>
        <dbReference type="Proteomes" id="UP000078558"/>
    </source>
</evidence>
<reference evidence="10 12" key="1">
    <citation type="submission" date="2016-06" db="EMBL/GenBank/DDBJ databases">
        <authorList>
            <person name="Kjaerup R.B."/>
            <person name="Dalgaard T.S."/>
            <person name="Juul-Madsen H.R."/>
        </authorList>
    </citation>
    <scope>NUCLEOTIDE SEQUENCE [LARGE SCALE GENOMIC DNA]</scope>
    <source>
        <strain evidence="10">Orrdi1</strain>
    </source>
</reference>
<dbReference type="AlphaFoldDB" id="A0A1C3K127"/>
<name>A0A1C3K127_9BURK</name>
<protein>
    <submittedName>
        <fullName evidence="10">N-carbamoyl-L-amino acid hydrolase</fullName>
        <ecNumber evidence="10">3.5.1.87</ecNumber>
    </submittedName>
</protein>
<organism evidence="10 12">
    <name type="scientific">Orrella dioscoreae</name>
    <dbReference type="NCBI Taxonomy" id="1851544"/>
    <lineage>
        <taxon>Bacteria</taxon>
        <taxon>Pseudomonadati</taxon>
        <taxon>Pseudomonadota</taxon>
        <taxon>Betaproteobacteria</taxon>
        <taxon>Burkholderiales</taxon>
        <taxon>Alcaligenaceae</taxon>
        <taxon>Orrella</taxon>
    </lineage>
</organism>
<dbReference type="NCBIfam" id="TIGR01879">
    <property type="entry name" value="hydantase"/>
    <property type="match status" value="1"/>
</dbReference>
<feature type="domain" description="Peptidase M20 dimerisation" evidence="9">
    <location>
        <begin position="218"/>
        <end position="316"/>
    </location>
</feature>
<evidence type="ECO:0000256" key="5">
    <source>
        <dbReference type="ARBA" id="ARBA00022801"/>
    </source>
</evidence>
<keyword evidence="12" id="KW-1185">Reference proteome</keyword>
<dbReference type="GO" id="GO:0046872">
    <property type="term" value="F:metal ion binding"/>
    <property type="evidence" value="ECO:0007669"/>
    <property type="project" value="UniProtKB-KW"/>
</dbReference>
<feature type="binding site" evidence="7">
    <location>
        <position position="388"/>
    </location>
    <ligand>
        <name>Zn(2+)</name>
        <dbReference type="ChEBI" id="CHEBI:29105"/>
        <label>2</label>
    </ligand>
</feature>
<evidence type="ECO:0000256" key="8">
    <source>
        <dbReference type="PIRSR" id="PIRSR001235-2"/>
    </source>
</evidence>
<keyword evidence="5 10" id="KW-0378">Hydrolase</keyword>
<dbReference type="STRING" id="1851544.ODI_00305"/>
<dbReference type="Proteomes" id="UP000078558">
    <property type="component" value="Chromosome I"/>
</dbReference>
<feature type="binding site" evidence="8">
    <location>
        <position position="221"/>
    </location>
    <ligand>
        <name>allantoate</name>
        <dbReference type="ChEBI" id="CHEBI:17536"/>
    </ligand>
</feature>
<evidence type="ECO:0000256" key="4">
    <source>
        <dbReference type="ARBA" id="ARBA00022723"/>
    </source>
</evidence>
<comment type="similarity">
    <text evidence="2">Belongs to the peptidase M20 family.</text>
</comment>
<feature type="binding site" evidence="7">
    <location>
        <position position="132"/>
    </location>
    <ligand>
        <name>Zn(2+)</name>
        <dbReference type="ChEBI" id="CHEBI:29105"/>
        <label>2</label>
    </ligand>
</feature>
<feature type="binding site" evidence="8">
    <location>
        <position position="280"/>
    </location>
    <ligand>
        <name>allantoate</name>
        <dbReference type="ChEBI" id="CHEBI:17536"/>
    </ligand>
</feature>
<evidence type="ECO:0000313" key="11">
    <source>
        <dbReference type="EMBL" id="SOE47540.1"/>
    </source>
</evidence>
<dbReference type="PANTHER" id="PTHR32494:SF19">
    <property type="entry name" value="ALLANTOATE DEIMINASE-RELATED"/>
    <property type="match status" value="1"/>
</dbReference>
<reference evidence="11 12" key="2">
    <citation type="submission" date="2017-08" db="EMBL/GenBank/DDBJ databases">
        <authorList>
            <person name="de Groot N.N."/>
        </authorList>
    </citation>
    <scope>NUCLEOTIDE SEQUENCE [LARGE SCALE GENOMIC DNA]</scope>
    <source>
        <strain evidence="11">Orrdi1</strain>
    </source>
</reference>
<comment type="cofactor">
    <cofactor evidence="1">
        <name>Mn(2+)</name>
        <dbReference type="ChEBI" id="CHEBI:29035"/>
    </cofactor>
</comment>